<dbReference type="InterPro" id="IPR035647">
    <property type="entry name" value="EFG_III/V"/>
</dbReference>
<dbReference type="Gene3D" id="3.30.230.10">
    <property type="match status" value="1"/>
</dbReference>
<dbReference type="InterPro" id="IPR005517">
    <property type="entry name" value="Transl_elong_EFG/EF2_IV"/>
</dbReference>
<dbReference type="SMART" id="SM00838">
    <property type="entry name" value="EFG_C"/>
    <property type="match status" value="1"/>
</dbReference>
<evidence type="ECO:0000256" key="6">
    <source>
        <dbReference type="ARBA" id="ARBA00023134"/>
    </source>
</evidence>
<name>V4C0C8_LOTGI</name>
<dbReference type="GO" id="GO:0043022">
    <property type="term" value="F:ribosome binding"/>
    <property type="evidence" value="ECO:0007669"/>
    <property type="project" value="TreeGrafter"/>
</dbReference>
<dbReference type="FunFam" id="3.30.70.240:FF:000003">
    <property type="entry name" value="Translation elongation factor 2"/>
    <property type="match status" value="1"/>
</dbReference>
<sequence length="824" mass="91289">MDHQKNIRNMVVIAHVDHGKTTLTDSLLARAGYIPMDQAGDKMATHTREDEKQKGITIKSTAISLYYEMDEDDEQTGNNGYLINLIDSPGHVDFSSEVTAALRVTDGAMVVVDCVSGVCVQTETVLRQALTEYIKPVLMMNKLDRLIFEKQLSPEEIYLGLRKTIEDVNVILSVYGDASSPMGDISLDPTIGNVAFGSGLHGWGFNLKTFAKMYAKKLSMSEEKIMKKLWGDNFFHPQTKKWSKTETEGSVRGFNKFIIEPLVKVLQASRDGDKETTKTLVEKIGLTLNSTVMEKEGKDFMRTVMKKWVPAADSMLDMIIHHLPSPVTAQKYRTEVLYEGPLDDEAAIAMKNCDPNGPLMMYVSKMVPAQDKGRFYAFGRVFSGTVSSGLDIRILCPGYNPEKIKDPKLHKTSVPRLVVMMGGSAMGLHEVPCGNVVGLGGVDKFIVKTATVTTYEQAHNMKVLKFSVSPVVRVAVDVVEPSDLPKLVEGMKRLAKADTMVQCTVESGQYIVSGAGELHIDICLNDLETKYASVPLKRSDPVVSYRETVTELSDRVCMSKSNSKLFRLSATAQPLPAGLPEEIEEGKVTTVQDFKERARYLDDNFGIESGLGRKIWCFGPEGSGPNLLVDGTKSVQYMQDIKDSVVAGFQWASSEGVLCEEAMRGVRVDIVDAHIHSDPAHRRGGQIIPTSRRVFYAAMLTAKPRLMEPVYYVEVQCIDTVLGGVYNCLTRRRGELVEEYHQPGTPMCTIKSYLPVSESFGFTQELRGQTGGQAFPTCMFDHWQLHPSDPLDPESKAASIVSETRTRKGLPPKIPALENYLDKL</sequence>
<dbReference type="InterPro" id="IPR041095">
    <property type="entry name" value="EFG_II"/>
</dbReference>
<dbReference type="CDD" id="cd16268">
    <property type="entry name" value="EF2_II"/>
    <property type="match status" value="1"/>
</dbReference>
<dbReference type="Pfam" id="PF00679">
    <property type="entry name" value="EFG_C"/>
    <property type="match status" value="1"/>
</dbReference>
<feature type="domain" description="Tr-type G" evidence="7">
    <location>
        <begin position="5"/>
        <end position="223"/>
    </location>
</feature>
<dbReference type="GO" id="GO:0003924">
    <property type="term" value="F:GTPase activity"/>
    <property type="evidence" value="ECO:0007669"/>
    <property type="project" value="InterPro"/>
</dbReference>
<dbReference type="KEGG" id="lgi:LOTGIDRAFT_202434"/>
<dbReference type="Pfam" id="PF03764">
    <property type="entry name" value="EFG_IV"/>
    <property type="match status" value="1"/>
</dbReference>
<dbReference type="STRING" id="225164.V4C0C8"/>
<organism evidence="8 9">
    <name type="scientific">Lottia gigantea</name>
    <name type="common">Giant owl limpet</name>
    <dbReference type="NCBI Taxonomy" id="225164"/>
    <lineage>
        <taxon>Eukaryota</taxon>
        <taxon>Metazoa</taxon>
        <taxon>Spiralia</taxon>
        <taxon>Lophotrochozoa</taxon>
        <taxon>Mollusca</taxon>
        <taxon>Gastropoda</taxon>
        <taxon>Patellogastropoda</taxon>
        <taxon>Lottioidea</taxon>
        <taxon>Lottiidae</taxon>
        <taxon>Lottia</taxon>
    </lineage>
</organism>
<evidence type="ECO:0000256" key="3">
    <source>
        <dbReference type="ARBA" id="ARBA00022741"/>
    </source>
</evidence>
<dbReference type="FunFam" id="3.30.70.870:FF:000002">
    <property type="entry name" value="Translation elongation factor 2"/>
    <property type="match status" value="1"/>
</dbReference>
<dbReference type="OMA" id="IWCFGPN"/>
<evidence type="ECO:0000313" key="8">
    <source>
        <dbReference type="EMBL" id="ESO94874.1"/>
    </source>
</evidence>
<dbReference type="FunFam" id="2.40.30.10:FF:000010">
    <property type="entry name" value="Translation elongation factor 2"/>
    <property type="match status" value="1"/>
</dbReference>
<dbReference type="PANTHER" id="PTHR42908">
    <property type="entry name" value="TRANSLATION ELONGATION FACTOR-RELATED"/>
    <property type="match status" value="1"/>
</dbReference>
<dbReference type="InterPro" id="IPR020568">
    <property type="entry name" value="Ribosomal_Su5_D2-typ_SF"/>
</dbReference>
<evidence type="ECO:0000313" key="9">
    <source>
        <dbReference type="Proteomes" id="UP000030746"/>
    </source>
</evidence>
<dbReference type="CDD" id="cd04096">
    <property type="entry name" value="eEF2_snRNP_like_C"/>
    <property type="match status" value="1"/>
</dbReference>
<dbReference type="Gene3D" id="3.30.70.240">
    <property type="match status" value="1"/>
</dbReference>
<dbReference type="GeneID" id="20245530"/>
<keyword evidence="2" id="KW-0963">Cytoplasm</keyword>
<evidence type="ECO:0000259" key="7">
    <source>
        <dbReference type="PROSITE" id="PS51722"/>
    </source>
</evidence>
<comment type="subcellular location">
    <subcellularLocation>
        <location evidence="1">Cytoplasm</location>
    </subcellularLocation>
</comment>
<dbReference type="InterPro" id="IPR009000">
    <property type="entry name" value="Transl_B-barrel_sf"/>
</dbReference>
<dbReference type="PANTHER" id="PTHR42908:SF10">
    <property type="entry name" value="EUKARYOTIC TRANSLATION ELONGATION FACTOR 2"/>
    <property type="match status" value="1"/>
</dbReference>
<dbReference type="HOGENOM" id="CLU_002794_11_1_1"/>
<dbReference type="PROSITE" id="PS51722">
    <property type="entry name" value="G_TR_2"/>
    <property type="match status" value="1"/>
</dbReference>
<reference evidence="8 9" key="1">
    <citation type="journal article" date="2013" name="Nature">
        <title>Insights into bilaterian evolution from three spiralian genomes.</title>
        <authorList>
            <person name="Simakov O."/>
            <person name="Marletaz F."/>
            <person name="Cho S.J."/>
            <person name="Edsinger-Gonzales E."/>
            <person name="Havlak P."/>
            <person name="Hellsten U."/>
            <person name="Kuo D.H."/>
            <person name="Larsson T."/>
            <person name="Lv J."/>
            <person name="Arendt D."/>
            <person name="Savage R."/>
            <person name="Osoegawa K."/>
            <person name="de Jong P."/>
            <person name="Grimwood J."/>
            <person name="Chapman J.A."/>
            <person name="Shapiro H."/>
            <person name="Aerts A."/>
            <person name="Otillar R.P."/>
            <person name="Terry A.Y."/>
            <person name="Boore J.L."/>
            <person name="Grigoriev I.V."/>
            <person name="Lindberg D.R."/>
            <person name="Seaver E.C."/>
            <person name="Weisblat D.A."/>
            <person name="Putnam N.H."/>
            <person name="Rokhsar D.S."/>
        </authorList>
    </citation>
    <scope>NUCLEOTIDE SEQUENCE [LARGE SCALE GENOMIC DNA]</scope>
</reference>
<dbReference type="InterPro" id="IPR014721">
    <property type="entry name" value="Ribsml_uS5_D2-typ_fold_subgr"/>
</dbReference>
<evidence type="ECO:0000256" key="4">
    <source>
        <dbReference type="ARBA" id="ARBA00022768"/>
    </source>
</evidence>
<dbReference type="GO" id="GO:0005525">
    <property type="term" value="F:GTP binding"/>
    <property type="evidence" value="ECO:0007669"/>
    <property type="project" value="UniProtKB-KW"/>
</dbReference>
<dbReference type="InterPro" id="IPR027417">
    <property type="entry name" value="P-loop_NTPase"/>
</dbReference>
<keyword evidence="3" id="KW-0547">Nucleotide-binding</keyword>
<dbReference type="CDD" id="cd01885">
    <property type="entry name" value="EF2"/>
    <property type="match status" value="1"/>
</dbReference>
<proteinExistence type="predicted"/>
<dbReference type="Pfam" id="PF00009">
    <property type="entry name" value="GTP_EFTU"/>
    <property type="match status" value="1"/>
</dbReference>
<dbReference type="GO" id="GO:0005829">
    <property type="term" value="C:cytosol"/>
    <property type="evidence" value="ECO:0007669"/>
    <property type="project" value="TreeGrafter"/>
</dbReference>
<dbReference type="SMART" id="SM00889">
    <property type="entry name" value="EFG_IV"/>
    <property type="match status" value="1"/>
</dbReference>
<evidence type="ECO:0000256" key="5">
    <source>
        <dbReference type="ARBA" id="ARBA00022917"/>
    </source>
</evidence>
<dbReference type="InterPro" id="IPR005225">
    <property type="entry name" value="Small_GTP-bd"/>
</dbReference>
<dbReference type="SUPFAM" id="SSF50447">
    <property type="entry name" value="Translation proteins"/>
    <property type="match status" value="1"/>
</dbReference>
<dbReference type="NCBIfam" id="TIGR00231">
    <property type="entry name" value="small_GTP"/>
    <property type="match status" value="1"/>
</dbReference>
<dbReference type="SUPFAM" id="SSF54980">
    <property type="entry name" value="EF-G C-terminal domain-like"/>
    <property type="match status" value="2"/>
</dbReference>
<dbReference type="GO" id="GO:0003746">
    <property type="term" value="F:translation elongation factor activity"/>
    <property type="evidence" value="ECO:0007669"/>
    <property type="project" value="UniProtKB-KW"/>
</dbReference>
<evidence type="ECO:0000256" key="1">
    <source>
        <dbReference type="ARBA" id="ARBA00004496"/>
    </source>
</evidence>
<keyword evidence="6" id="KW-0342">GTP-binding</keyword>
<dbReference type="InterPro" id="IPR000640">
    <property type="entry name" value="EFG_V-like"/>
</dbReference>
<dbReference type="Gene3D" id="2.40.30.10">
    <property type="entry name" value="Translation factors"/>
    <property type="match status" value="1"/>
</dbReference>
<dbReference type="Proteomes" id="UP000030746">
    <property type="component" value="Unassembled WGS sequence"/>
</dbReference>
<accession>V4C0C8</accession>
<dbReference type="Gene3D" id="3.30.70.870">
    <property type="entry name" value="Elongation Factor G (Translational Gtpase), domain 3"/>
    <property type="match status" value="1"/>
</dbReference>
<dbReference type="OrthoDB" id="364892at2759"/>
<dbReference type="SUPFAM" id="SSF54211">
    <property type="entry name" value="Ribosomal protein S5 domain 2-like"/>
    <property type="match status" value="1"/>
</dbReference>
<keyword evidence="4" id="KW-0251">Elongation factor</keyword>
<dbReference type="EMBL" id="KB201747">
    <property type="protein sequence ID" value="ESO94874.1"/>
    <property type="molecule type" value="Genomic_DNA"/>
</dbReference>
<keyword evidence="5" id="KW-0648">Protein biosynthesis</keyword>
<dbReference type="GO" id="GO:1990904">
    <property type="term" value="C:ribonucleoprotein complex"/>
    <property type="evidence" value="ECO:0007669"/>
    <property type="project" value="TreeGrafter"/>
</dbReference>
<evidence type="ECO:0000256" key="2">
    <source>
        <dbReference type="ARBA" id="ARBA00022490"/>
    </source>
</evidence>
<dbReference type="Gene3D" id="3.40.50.300">
    <property type="entry name" value="P-loop containing nucleotide triphosphate hydrolases"/>
    <property type="match status" value="1"/>
</dbReference>
<dbReference type="AlphaFoldDB" id="V4C0C8"/>
<dbReference type="PRINTS" id="PR00315">
    <property type="entry name" value="ELONGATNFCT"/>
</dbReference>
<dbReference type="SUPFAM" id="SSF52540">
    <property type="entry name" value="P-loop containing nucleoside triphosphate hydrolases"/>
    <property type="match status" value="1"/>
</dbReference>
<dbReference type="FunFam" id="3.40.50.300:FF:000058">
    <property type="entry name" value="Translation elongation factor 2"/>
    <property type="match status" value="1"/>
</dbReference>
<dbReference type="CTD" id="20245530"/>
<dbReference type="RefSeq" id="XP_009054439.1">
    <property type="nucleotide sequence ID" value="XM_009056191.1"/>
</dbReference>
<dbReference type="CDD" id="cd01681">
    <property type="entry name" value="aeEF2_snRNP_like_IV"/>
    <property type="match status" value="1"/>
</dbReference>
<dbReference type="Pfam" id="PF14492">
    <property type="entry name" value="EFG_III"/>
    <property type="match status" value="1"/>
</dbReference>
<keyword evidence="9" id="KW-1185">Reference proteome</keyword>
<protein>
    <recommendedName>
        <fullName evidence="7">Tr-type G domain-containing protein</fullName>
    </recommendedName>
</protein>
<gene>
    <name evidence="8" type="ORF">LOTGIDRAFT_202434</name>
</gene>
<dbReference type="InterPro" id="IPR000795">
    <property type="entry name" value="T_Tr_GTP-bd_dom"/>
</dbReference>